<protein>
    <submittedName>
        <fullName evidence="1">Uncharacterized protein</fullName>
    </submittedName>
</protein>
<accession>A0ABN9GFW5</accession>
<keyword evidence="2" id="KW-1185">Reference proteome</keyword>
<dbReference type="EMBL" id="CATNWA010018268">
    <property type="protein sequence ID" value="CAI9606408.1"/>
    <property type="molecule type" value="Genomic_DNA"/>
</dbReference>
<comment type="caution">
    <text evidence="1">The sequence shown here is derived from an EMBL/GenBank/DDBJ whole genome shotgun (WGS) entry which is preliminary data.</text>
</comment>
<evidence type="ECO:0000313" key="1">
    <source>
        <dbReference type="EMBL" id="CAI9606408.1"/>
    </source>
</evidence>
<dbReference type="Proteomes" id="UP001162483">
    <property type="component" value="Unassembled WGS sequence"/>
</dbReference>
<name>A0ABN9GFW5_9NEOB</name>
<sequence length="56" mass="5879">MNGLPAPCLCVLPGTRAAPRSGARCVLRSCDHCLLLIGQSVISSDIIAYSTCEICE</sequence>
<proteinExistence type="predicted"/>
<evidence type="ECO:0000313" key="2">
    <source>
        <dbReference type="Proteomes" id="UP001162483"/>
    </source>
</evidence>
<gene>
    <name evidence="1" type="ORF">SPARVUS_LOCUS13762790</name>
</gene>
<reference evidence="1" key="1">
    <citation type="submission" date="2023-05" db="EMBL/GenBank/DDBJ databases">
        <authorList>
            <person name="Stuckert A."/>
        </authorList>
    </citation>
    <scope>NUCLEOTIDE SEQUENCE</scope>
</reference>
<organism evidence="1 2">
    <name type="scientific">Staurois parvus</name>
    <dbReference type="NCBI Taxonomy" id="386267"/>
    <lineage>
        <taxon>Eukaryota</taxon>
        <taxon>Metazoa</taxon>
        <taxon>Chordata</taxon>
        <taxon>Craniata</taxon>
        <taxon>Vertebrata</taxon>
        <taxon>Euteleostomi</taxon>
        <taxon>Amphibia</taxon>
        <taxon>Batrachia</taxon>
        <taxon>Anura</taxon>
        <taxon>Neobatrachia</taxon>
        <taxon>Ranoidea</taxon>
        <taxon>Ranidae</taxon>
        <taxon>Staurois</taxon>
    </lineage>
</organism>